<dbReference type="InterPro" id="IPR050679">
    <property type="entry name" value="Bact_HTH_transcr_reg"/>
</dbReference>
<evidence type="ECO:0000259" key="1">
    <source>
        <dbReference type="SMART" id="SM00866"/>
    </source>
</evidence>
<proteinExistence type="predicted"/>
<comment type="caution">
    <text evidence="2">The sequence shown here is derived from an EMBL/GenBank/DDBJ whole genome shotgun (WGS) entry which is preliminary data.</text>
</comment>
<dbReference type="Gene3D" id="3.40.1410.10">
    <property type="entry name" value="Chorismate lyase-like"/>
    <property type="match status" value="1"/>
</dbReference>
<evidence type="ECO:0000313" key="3">
    <source>
        <dbReference type="Proteomes" id="UP001501757"/>
    </source>
</evidence>
<keyword evidence="3" id="KW-1185">Reference proteome</keyword>
<gene>
    <name evidence="2" type="ORF">GCM10009092_29760</name>
</gene>
<organism evidence="2 3">
    <name type="scientific">Bowmanella denitrificans</name>
    <dbReference type="NCBI Taxonomy" id="366582"/>
    <lineage>
        <taxon>Bacteria</taxon>
        <taxon>Pseudomonadati</taxon>
        <taxon>Pseudomonadota</taxon>
        <taxon>Gammaproteobacteria</taxon>
        <taxon>Alteromonadales</taxon>
        <taxon>Alteromonadaceae</taxon>
        <taxon>Bowmanella</taxon>
    </lineage>
</organism>
<dbReference type="RefSeq" id="WP_343845979.1">
    <property type="nucleotide sequence ID" value="NZ_BAAAEI010000017.1"/>
</dbReference>
<dbReference type="SMART" id="SM00866">
    <property type="entry name" value="UTRA"/>
    <property type="match status" value="1"/>
</dbReference>
<reference evidence="3" key="1">
    <citation type="journal article" date="2019" name="Int. J. Syst. Evol. Microbiol.">
        <title>The Global Catalogue of Microorganisms (GCM) 10K type strain sequencing project: providing services to taxonomists for standard genome sequencing and annotation.</title>
        <authorList>
            <consortium name="The Broad Institute Genomics Platform"/>
            <consortium name="The Broad Institute Genome Sequencing Center for Infectious Disease"/>
            <person name="Wu L."/>
            <person name="Ma J."/>
        </authorList>
    </citation>
    <scope>NUCLEOTIDE SEQUENCE [LARGE SCALE GENOMIC DNA]</scope>
    <source>
        <strain evidence="3">JCM 13378</strain>
    </source>
</reference>
<evidence type="ECO:0000313" key="2">
    <source>
        <dbReference type="EMBL" id="GAA0363425.1"/>
    </source>
</evidence>
<dbReference type="EMBL" id="BAAAEI010000017">
    <property type="protein sequence ID" value="GAA0363425.1"/>
    <property type="molecule type" value="Genomic_DNA"/>
</dbReference>
<dbReference type="SUPFAM" id="SSF64288">
    <property type="entry name" value="Chorismate lyase-like"/>
    <property type="match status" value="1"/>
</dbReference>
<feature type="domain" description="UbiC transcription regulator-associated" evidence="1">
    <location>
        <begin position="4"/>
        <end position="132"/>
    </location>
</feature>
<name>A0ABN0XGB4_9ALTE</name>
<dbReference type="Pfam" id="PF07702">
    <property type="entry name" value="UTRA"/>
    <property type="match status" value="1"/>
</dbReference>
<accession>A0ABN0XGB4</accession>
<protein>
    <recommendedName>
        <fullName evidence="1">UbiC transcription regulator-associated domain-containing protein</fullName>
    </recommendedName>
</protein>
<sequence>MFSDQDQFERDARISQVMALDGRSTVTELTRLRSVDGRPVVVERIFFNNRHFTGLEKQDLSLSINAMLKNQYGHSQLTFAIQIESCCLFNPHAAYLGVNDGALGLRVLRTIYSESGEIIEFDEELWRHDALMVENQTHISLTSQDR</sequence>
<dbReference type="PANTHER" id="PTHR44846">
    <property type="entry name" value="MANNOSYL-D-GLYCERATE TRANSPORT/METABOLISM SYSTEM REPRESSOR MNGR-RELATED"/>
    <property type="match status" value="1"/>
</dbReference>
<dbReference type="PANTHER" id="PTHR44846:SF1">
    <property type="entry name" value="MANNOSYL-D-GLYCERATE TRANSPORT_METABOLISM SYSTEM REPRESSOR MNGR-RELATED"/>
    <property type="match status" value="1"/>
</dbReference>
<dbReference type="Proteomes" id="UP001501757">
    <property type="component" value="Unassembled WGS sequence"/>
</dbReference>
<dbReference type="InterPro" id="IPR028978">
    <property type="entry name" value="Chorismate_lyase_/UTRA_dom_sf"/>
</dbReference>
<dbReference type="InterPro" id="IPR011663">
    <property type="entry name" value="UTRA"/>
</dbReference>